<reference evidence="1" key="1">
    <citation type="submission" date="2017-01" db="EMBL/GenBank/DDBJ databases">
        <authorList>
            <person name="Assis F.L."/>
            <person name="Abrahao J.S."/>
            <person name="Silva L."/>
            <person name="Khalil J.B."/>
            <person name="Rodrigues R."/>
            <person name="Silva L.S."/>
            <person name="Arantes T."/>
            <person name="Boratto P."/>
            <person name="Andrade M."/>
            <person name="Kroon E.G."/>
            <person name="Ribeiro B."/>
            <person name="Bergier I."/>
            <person name="Seligmann H."/>
            <person name="Ghigo E."/>
            <person name="Colson P."/>
            <person name="Levasseur A."/>
            <person name="Raoult D."/>
            <person name="Scola B.L."/>
        </authorList>
    </citation>
    <scope>NUCLEOTIDE SEQUENCE</scope>
    <source>
        <strain evidence="1">Soda lake</strain>
    </source>
</reference>
<sequence>MDMNMQSKIDSDQLTKPTNFIITKEQIDFLETQIENLTVGFVTNLSMVESTNITTIDKDILDDWKLVRDELLELKCVMICACQDQMVILKFITNPKYVSVSDRVPDKKQLCTFMSHMKINTLLKILQALFDASHECINLIEKLEHHNINHITLEAVNKMQLSIISCAKLISCLWLFALVACYDSEQIDFQFINLTIGNELSADYKDNEIDNEKLIHIAQQLAGVIDHISEIDQDMYVSKLETMIENNTASVFDICHMLEPKINKLYQYMIDFDNNYFENSKSLCTISFKDIFCDYFQRFIEFVQVFD</sequence>
<protein>
    <submittedName>
        <fullName evidence="1">Putative orfan</fullName>
    </submittedName>
</protein>
<dbReference type="GeneID" id="80519162"/>
<dbReference type="EMBL" id="KY523104">
    <property type="protein sequence ID" value="QKU35719.1"/>
    <property type="molecule type" value="Genomic_DNA"/>
</dbReference>
<dbReference type="KEGG" id="vg:80519162"/>
<proteinExistence type="predicted"/>
<name>A0A6N1NMU1_9VIRU</name>
<reference evidence="1" key="2">
    <citation type="journal article" date="2018" name="Nat. Commun.">
        <title>Tailed giant Tupanvirus possesses the most complete translational apparatus of the known virosphere.</title>
        <authorList>
            <person name="Abrahao J."/>
            <person name="Silva L."/>
            <person name="Silva L.S."/>
            <person name="Khalil J.Y.B."/>
            <person name="Rodrigues R."/>
            <person name="Arantes T."/>
            <person name="Assis F."/>
            <person name="Boratto P."/>
            <person name="Andrade M."/>
            <person name="Kroon E.G."/>
            <person name="Ribeiro B."/>
            <person name="Bergier I."/>
            <person name="Seligmann H."/>
            <person name="Ghigo E."/>
            <person name="Colson P."/>
            <person name="Levasseur A."/>
            <person name="Kroemer G."/>
            <person name="Raoult D."/>
            <person name="La Scola B."/>
        </authorList>
    </citation>
    <scope>NUCLEOTIDE SEQUENCE [LARGE SCALE GENOMIC DNA]</scope>
    <source>
        <strain evidence="1">Soda lake</strain>
    </source>
</reference>
<evidence type="ECO:0000313" key="1">
    <source>
        <dbReference type="EMBL" id="QKU35719.1"/>
    </source>
</evidence>
<organism evidence="1">
    <name type="scientific">Tupanvirus soda lake</name>
    <dbReference type="NCBI Taxonomy" id="2126985"/>
    <lineage>
        <taxon>Viruses</taxon>
        <taxon>Varidnaviria</taxon>
        <taxon>Bamfordvirae</taxon>
        <taxon>Nucleocytoviricota</taxon>
        <taxon>Megaviricetes</taxon>
        <taxon>Imitervirales</taxon>
        <taxon>Mimiviridae</taxon>
        <taxon>Megamimivirinae</taxon>
        <taxon>Tupanvirus</taxon>
        <taxon>Tupanvirus salinum</taxon>
    </lineage>
</organism>
<accession>A0A6N1NMU1</accession>
<dbReference type="RefSeq" id="YP_010782398.1">
    <property type="nucleotide sequence ID" value="NC_075039.1"/>
</dbReference>